<feature type="domain" description="Cardiolipin synthase N-terminal" evidence="8">
    <location>
        <begin position="479"/>
        <end position="521"/>
    </location>
</feature>
<evidence type="ECO:0000259" key="8">
    <source>
        <dbReference type="Pfam" id="PF13396"/>
    </source>
</evidence>
<evidence type="ECO:0000256" key="7">
    <source>
        <dbReference type="SAM" id="Phobius"/>
    </source>
</evidence>
<proteinExistence type="predicted"/>
<evidence type="ECO:0000256" key="4">
    <source>
        <dbReference type="ARBA" id="ARBA00022989"/>
    </source>
</evidence>
<evidence type="ECO:0000256" key="5">
    <source>
        <dbReference type="ARBA" id="ARBA00023136"/>
    </source>
</evidence>
<feature type="compositionally biased region" description="Basic and acidic residues" evidence="6">
    <location>
        <begin position="414"/>
        <end position="428"/>
    </location>
</feature>
<keyword evidence="10" id="KW-1185">Reference proteome</keyword>
<comment type="subcellular location">
    <subcellularLocation>
        <location evidence="1">Cell membrane</location>
        <topology evidence="1">Multi-pass membrane protein</topology>
    </subcellularLocation>
</comment>
<protein>
    <submittedName>
        <fullName evidence="9">Coenzyme F390 synthetase</fullName>
    </submittedName>
</protein>
<feature type="transmembrane region" description="Helical" evidence="7">
    <location>
        <begin position="498"/>
        <end position="519"/>
    </location>
</feature>
<accession>A0A0D0QGA8</accession>
<evidence type="ECO:0000313" key="10">
    <source>
        <dbReference type="Proteomes" id="UP000035100"/>
    </source>
</evidence>
<gene>
    <name evidence="9" type="ORF">Wenmar_00066</name>
</gene>
<dbReference type="Pfam" id="PF13396">
    <property type="entry name" value="PLDc_N"/>
    <property type="match status" value="1"/>
</dbReference>
<dbReference type="GO" id="GO:0005886">
    <property type="term" value="C:plasma membrane"/>
    <property type="evidence" value="ECO:0007669"/>
    <property type="project" value="UniProtKB-SubCell"/>
</dbReference>
<dbReference type="PANTHER" id="PTHR43845:SF1">
    <property type="entry name" value="BLR5969 PROTEIN"/>
    <property type="match status" value="1"/>
</dbReference>
<dbReference type="SUPFAM" id="SSF56801">
    <property type="entry name" value="Acetyl-CoA synthetase-like"/>
    <property type="match status" value="1"/>
</dbReference>
<feature type="region of interest" description="Disordered" evidence="6">
    <location>
        <begin position="277"/>
        <end position="379"/>
    </location>
</feature>
<evidence type="ECO:0000313" key="9">
    <source>
        <dbReference type="EMBL" id="KIQ71297.1"/>
    </source>
</evidence>
<organism evidence="9 10">
    <name type="scientific">Wenxinia marina DSM 24838</name>
    <dbReference type="NCBI Taxonomy" id="1123501"/>
    <lineage>
        <taxon>Bacteria</taxon>
        <taxon>Pseudomonadati</taxon>
        <taxon>Pseudomonadota</taxon>
        <taxon>Alphaproteobacteria</taxon>
        <taxon>Rhodobacterales</taxon>
        <taxon>Roseobacteraceae</taxon>
        <taxon>Wenxinia</taxon>
    </lineage>
</organism>
<dbReference type="Gene3D" id="3.40.50.12780">
    <property type="entry name" value="N-terminal domain of ligase-like"/>
    <property type="match status" value="1"/>
</dbReference>
<sequence length="528" mass="54611">MTEHDDDLETRAPEARAAAQEAALNAQLSRLGMEQVGLSGLARLPVLRKADLVERQRALPPFGGLHVGEISHVFQSPGPIYEPGGAARDWWRFGRFVHACGIGAGDIVQNCFSYHLTPAGTMFENAARAVGAVVLPAGTGQTELQARAAADIGTTAYAGTPDYLKVIIEAADAAGLTLRIGKSAVSGGALFPSLREWYAERGIACLQCYGTADLGHVAYESAPGSGMIVDEGVIVEIVTPGTGDPVAEGEVGEVVVTVLNPDYPLVRFATGDLSAVQPGTSSCGRTNMRIRGLDGPGGPDDQDQGHVRPARAGGGTGQAAGRRAGAGDRRARRRGGHDARAAGGRCGARGSRGRGAVGAEAARQGRGGGGAAAGRRGDRGHADLRVRAHPAGRAQGALPQRCALFGEAPGASPGRDHHDSRTRLHEASPSRPRAGTFHPSGGPLCSGEPAARSAALIRRTRPSRSLPMEYGIFGLIVLIIDLYAIYQVLTSGASTASKAVWTIAILLLPVLGAIAWLLFGPRGGKAHV</sequence>
<evidence type="ECO:0000256" key="3">
    <source>
        <dbReference type="ARBA" id="ARBA00022692"/>
    </source>
</evidence>
<evidence type="ECO:0000256" key="6">
    <source>
        <dbReference type="SAM" id="MobiDB-lite"/>
    </source>
</evidence>
<dbReference type="EMBL" id="AONG01000002">
    <property type="protein sequence ID" value="KIQ71297.1"/>
    <property type="molecule type" value="Genomic_DNA"/>
</dbReference>
<feature type="transmembrane region" description="Helical" evidence="7">
    <location>
        <begin position="468"/>
        <end position="486"/>
    </location>
</feature>
<comment type="caution">
    <text evidence="9">The sequence shown here is derived from an EMBL/GenBank/DDBJ whole genome shotgun (WGS) entry which is preliminary data.</text>
</comment>
<dbReference type="InterPro" id="IPR042099">
    <property type="entry name" value="ANL_N_sf"/>
</dbReference>
<evidence type="ECO:0000256" key="2">
    <source>
        <dbReference type="ARBA" id="ARBA00022475"/>
    </source>
</evidence>
<dbReference type="AlphaFoldDB" id="A0A0D0QGA8"/>
<dbReference type="InterPro" id="IPR027379">
    <property type="entry name" value="CLS_N"/>
</dbReference>
<evidence type="ECO:0000256" key="1">
    <source>
        <dbReference type="ARBA" id="ARBA00004651"/>
    </source>
</evidence>
<keyword evidence="2" id="KW-1003">Cell membrane</keyword>
<dbReference type="eggNOG" id="COG1541">
    <property type="taxonomic scope" value="Bacteria"/>
</dbReference>
<keyword evidence="5 7" id="KW-0472">Membrane</keyword>
<reference evidence="9 10" key="1">
    <citation type="submission" date="2013-01" db="EMBL/GenBank/DDBJ databases">
        <authorList>
            <person name="Fiebig A."/>
            <person name="Goeker M."/>
            <person name="Klenk H.-P.P."/>
        </authorList>
    </citation>
    <scope>NUCLEOTIDE SEQUENCE [LARGE SCALE GENOMIC DNA]</scope>
    <source>
        <strain evidence="9 10">DSM 24838</strain>
    </source>
</reference>
<keyword evidence="3 7" id="KW-0812">Transmembrane</keyword>
<name>A0A0D0QGA8_9RHOB</name>
<keyword evidence="4 7" id="KW-1133">Transmembrane helix</keyword>
<dbReference type="STRING" id="1123501.Wenmar_00066"/>
<dbReference type="PATRIC" id="fig|1123501.6.peg.131"/>
<dbReference type="Proteomes" id="UP000035100">
    <property type="component" value="Unassembled WGS sequence"/>
</dbReference>
<dbReference type="PANTHER" id="PTHR43845">
    <property type="entry name" value="BLR5969 PROTEIN"/>
    <property type="match status" value="1"/>
</dbReference>
<feature type="region of interest" description="Disordered" evidence="6">
    <location>
        <begin position="408"/>
        <end position="444"/>
    </location>
</feature>